<dbReference type="InterPro" id="IPR002123">
    <property type="entry name" value="Plipid/glycerol_acylTrfase"/>
</dbReference>
<evidence type="ECO:0000256" key="4">
    <source>
        <dbReference type="SAM" id="MobiDB-lite"/>
    </source>
</evidence>
<keyword evidence="7" id="KW-1185">Reference proteome</keyword>
<dbReference type="Gene3D" id="1.20.1440.100">
    <property type="entry name" value="SG protein - dephosphorylation function"/>
    <property type="match status" value="1"/>
</dbReference>
<evidence type="ECO:0000256" key="1">
    <source>
        <dbReference type="ARBA" id="ARBA00005189"/>
    </source>
</evidence>
<comment type="pathway">
    <text evidence="1">Lipid metabolism.</text>
</comment>
<dbReference type="RefSeq" id="WP_133883631.1">
    <property type="nucleotide sequence ID" value="NZ_MWIN01000003.1"/>
</dbReference>
<dbReference type="SMART" id="SM00563">
    <property type="entry name" value="PlsC"/>
    <property type="match status" value="1"/>
</dbReference>
<dbReference type="SUPFAM" id="SSF69593">
    <property type="entry name" value="Glycerol-3-phosphate (1)-acyltransferase"/>
    <property type="match status" value="1"/>
</dbReference>
<proteinExistence type="predicted"/>
<feature type="domain" description="Phospholipid/glycerol acyltransferase" evidence="5">
    <location>
        <begin position="316"/>
        <end position="430"/>
    </location>
</feature>
<evidence type="ECO:0000256" key="3">
    <source>
        <dbReference type="ARBA" id="ARBA00023315"/>
    </source>
</evidence>
<dbReference type="NCBIfam" id="TIGR01488">
    <property type="entry name" value="HAD-SF-IB"/>
    <property type="match status" value="1"/>
</dbReference>
<feature type="region of interest" description="Disordered" evidence="4">
    <location>
        <begin position="486"/>
        <end position="505"/>
    </location>
</feature>
<name>A0A4R7NTZ6_9GAMM</name>
<reference evidence="6 7" key="1">
    <citation type="submission" date="2019-03" db="EMBL/GenBank/DDBJ databases">
        <title>Genomic Encyclopedia of Type Strains, Phase IV (KMG-IV): sequencing the most valuable type-strain genomes for metagenomic binning, comparative biology and taxonomic classification.</title>
        <authorList>
            <person name="Goeker M."/>
        </authorList>
    </citation>
    <scope>NUCLEOTIDE SEQUENCE [LARGE SCALE GENOMIC DNA]</scope>
    <source>
        <strain evidence="6 7">DSM 26377</strain>
    </source>
</reference>
<organism evidence="6 7">
    <name type="scientific">Panacagrimonas perspica</name>
    <dbReference type="NCBI Taxonomy" id="381431"/>
    <lineage>
        <taxon>Bacteria</taxon>
        <taxon>Pseudomonadati</taxon>
        <taxon>Pseudomonadota</taxon>
        <taxon>Gammaproteobacteria</taxon>
        <taxon>Nevskiales</taxon>
        <taxon>Nevskiaceae</taxon>
        <taxon>Panacagrimonas</taxon>
    </lineage>
</organism>
<dbReference type="Pfam" id="PF12710">
    <property type="entry name" value="HAD"/>
    <property type="match status" value="1"/>
</dbReference>
<dbReference type="PANTHER" id="PTHR10434:SF66">
    <property type="entry name" value="PHOSPHOLIPID_GLYCEROL ACYLTRANSFERASE DOMAIN-CONTAINING PROTEIN"/>
    <property type="match status" value="1"/>
</dbReference>
<accession>A0A4R7NTZ6</accession>
<dbReference type="PANTHER" id="PTHR10434">
    <property type="entry name" value="1-ACYL-SN-GLYCEROL-3-PHOSPHATE ACYLTRANSFERASE"/>
    <property type="match status" value="1"/>
</dbReference>
<dbReference type="GO" id="GO:0006654">
    <property type="term" value="P:phosphatidic acid biosynthetic process"/>
    <property type="evidence" value="ECO:0007669"/>
    <property type="project" value="TreeGrafter"/>
</dbReference>
<comment type="caution">
    <text evidence="6">The sequence shown here is derived from an EMBL/GenBank/DDBJ whole genome shotgun (WGS) entry which is preliminary data.</text>
</comment>
<evidence type="ECO:0000259" key="5">
    <source>
        <dbReference type="SMART" id="SM00563"/>
    </source>
</evidence>
<keyword evidence="2 6" id="KW-0808">Transferase</keyword>
<dbReference type="EMBL" id="SOBT01000012">
    <property type="protein sequence ID" value="TDU24212.1"/>
    <property type="molecule type" value="Genomic_DNA"/>
</dbReference>
<evidence type="ECO:0000313" key="7">
    <source>
        <dbReference type="Proteomes" id="UP000295341"/>
    </source>
</evidence>
<evidence type="ECO:0000313" key="6">
    <source>
        <dbReference type="EMBL" id="TDU24212.1"/>
    </source>
</evidence>
<dbReference type="OrthoDB" id="9812274at2"/>
<evidence type="ECO:0000256" key="2">
    <source>
        <dbReference type="ARBA" id="ARBA00022679"/>
    </source>
</evidence>
<dbReference type="CDD" id="cd07989">
    <property type="entry name" value="LPLAT_AGPAT-like"/>
    <property type="match status" value="1"/>
</dbReference>
<dbReference type="InterPro" id="IPR036412">
    <property type="entry name" value="HAD-like_sf"/>
</dbReference>
<dbReference type="NCBIfam" id="TIGR01490">
    <property type="entry name" value="HAD-SF-IB-hyp1"/>
    <property type="match status" value="1"/>
</dbReference>
<dbReference type="InterPro" id="IPR023214">
    <property type="entry name" value="HAD_sf"/>
</dbReference>
<dbReference type="GO" id="GO:0003841">
    <property type="term" value="F:1-acylglycerol-3-phosphate O-acyltransferase activity"/>
    <property type="evidence" value="ECO:0007669"/>
    <property type="project" value="TreeGrafter"/>
</dbReference>
<dbReference type="Gene3D" id="3.40.50.1000">
    <property type="entry name" value="HAD superfamily/HAD-like"/>
    <property type="match status" value="1"/>
</dbReference>
<dbReference type="Pfam" id="PF01553">
    <property type="entry name" value="Acyltransferase"/>
    <property type="match status" value="1"/>
</dbReference>
<sequence>MSPPNPSFNEALDARIAEILGGQTGPAIGAFFDFDGTLIDGFSAMHLVKERWRQKQIGLREFSELLTFSLNHGPTDADFHELIGQSVLRWKGLKEADFAAQWEKLFVAHIAQTVFPEAWRLVQAHRRMGHTVAIASSATRYQILPLAREIGIEHVLATPLQVRDGIFTGRLAGSPLWNQDKALAVRHFAATQKVDLDASFAYANGAEDVAFLSQVGAPCAVNPKPALAAAASRARWPVLAFRQRRKFTLEQRARTVASYAAMAGSFVSGLAAHALGMSQNRALNLVTSMAPDLGLAAAGIELRIQGEENLWKARPAVFVFNHQSPLDLVIGVGLMRRNATGVVKKEMENMLGWGQFGRFMDMAFVDRGDPGKARAALAPAVEKLRKGMSLGICPEGTRSYSPRLAPFKKGAFHMAMQAGVPVVPVVLRNAGEVMHRDALWMRPGVVDICVLQPVPTLDWTLESLDRRVAEVRQQFLDTLDQWPGATDAERADAAPINSRRARTAR</sequence>
<gene>
    <name evidence="6" type="ORF">DFR24_4477</name>
</gene>
<dbReference type="Proteomes" id="UP000295341">
    <property type="component" value="Unassembled WGS sequence"/>
</dbReference>
<dbReference type="InterPro" id="IPR006385">
    <property type="entry name" value="HAD_hydro_SerB1"/>
</dbReference>
<protein>
    <submittedName>
        <fullName evidence="6">Putative phosphoserine phosphatase/1-acylglycerol-3-phosphate O-acyltransferase</fullName>
    </submittedName>
</protein>
<dbReference type="SUPFAM" id="SSF56784">
    <property type="entry name" value="HAD-like"/>
    <property type="match status" value="1"/>
</dbReference>
<dbReference type="AlphaFoldDB" id="A0A4R7NTZ6"/>
<keyword evidence="3 6" id="KW-0012">Acyltransferase</keyword>